<dbReference type="AlphaFoldDB" id="A0A0R0DCG1"/>
<organism evidence="2 3">
    <name type="scientific">Stenotrophomonas chelatiphaga</name>
    <dbReference type="NCBI Taxonomy" id="517011"/>
    <lineage>
        <taxon>Bacteria</taxon>
        <taxon>Pseudomonadati</taxon>
        <taxon>Pseudomonadota</taxon>
        <taxon>Gammaproteobacteria</taxon>
        <taxon>Lysobacterales</taxon>
        <taxon>Lysobacteraceae</taxon>
        <taxon>Stenotrophomonas</taxon>
    </lineage>
</organism>
<dbReference type="InterPro" id="IPR001853">
    <property type="entry name" value="DSBA-like_thioredoxin_dom"/>
</dbReference>
<dbReference type="PATRIC" id="fig|517011.3.peg.3446"/>
<dbReference type="CDD" id="cd03024">
    <property type="entry name" value="DsbA_FrnE"/>
    <property type="match status" value="1"/>
</dbReference>
<dbReference type="RefSeq" id="WP_057507289.1">
    <property type="nucleotide sequence ID" value="NZ_LDJK01000009.1"/>
</dbReference>
<dbReference type="Pfam" id="PF01323">
    <property type="entry name" value="DSBA"/>
    <property type="match status" value="1"/>
</dbReference>
<evidence type="ECO:0000313" key="3">
    <source>
        <dbReference type="Proteomes" id="UP000051386"/>
    </source>
</evidence>
<feature type="domain" description="DSBA-like thioredoxin" evidence="1">
    <location>
        <begin position="3"/>
        <end position="204"/>
    </location>
</feature>
<gene>
    <name evidence="2" type="ORF">ABB28_03465</name>
</gene>
<protein>
    <submittedName>
        <fullName evidence="2">Polyketide synthase</fullName>
    </submittedName>
</protein>
<dbReference type="Proteomes" id="UP000051386">
    <property type="component" value="Unassembled WGS sequence"/>
</dbReference>
<dbReference type="PANTHER" id="PTHR13887">
    <property type="entry name" value="GLUTATHIONE S-TRANSFERASE KAPPA"/>
    <property type="match status" value="1"/>
</dbReference>
<name>A0A0R0DCG1_9GAMM</name>
<proteinExistence type="predicted"/>
<evidence type="ECO:0000259" key="1">
    <source>
        <dbReference type="Pfam" id="PF01323"/>
    </source>
</evidence>
<comment type="caution">
    <text evidence="2">The sequence shown here is derived from an EMBL/GenBank/DDBJ whole genome shotgun (WGS) entry which is preliminary data.</text>
</comment>
<dbReference type="InterPro" id="IPR036249">
    <property type="entry name" value="Thioredoxin-like_sf"/>
</dbReference>
<dbReference type="SUPFAM" id="SSF52833">
    <property type="entry name" value="Thioredoxin-like"/>
    <property type="match status" value="1"/>
</dbReference>
<accession>A0A0R0DCG1</accession>
<reference evidence="2 3" key="1">
    <citation type="submission" date="2015-05" db="EMBL/GenBank/DDBJ databases">
        <title>Genome sequencing and analysis of members of genus Stenotrophomonas.</title>
        <authorList>
            <person name="Patil P.P."/>
            <person name="Midha S."/>
            <person name="Patil P.B."/>
        </authorList>
    </citation>
    <scope>NUCLEOTIDE SEQUENCE [LARGE SCALE GENOMIC DNA]</scope>
    <source>
        <strain evidence="2 3">DSM 21508</strain>
    </source>
</reference>
<dbReference type="Gene3D" id="3.40.30.10">
    <property type="entry name" value="Glutaredoxin"/>
    <property type="match status" value="1"/>
</dbReference>
<dbReference type="PANTHER" id="PTHR13887:SF41">
    <property type="entry name" value="THIOREDOXIN SUPERFAMILY PROTEIN"/>
    <property type="match status" value="1"/>
</dbReference>
<dbReference type="EMBL" id="LDJK01000009">
    <property type="protein sequence ID" value="KRG76322.1"/>
    <property type="molecule type" value="Genomic_DNA"/>
</dbReference>
<evidence type="ECO:0000313" key="2">
    <source>
        <dbReference type="EMBL" id="KRG76322.1"/>
    </source>
</evidence>
<keyword evidence="3" id="KW-1185">Reference proteome</keyword>
<sequence>MKIDIYSDVVCPWCWIGKHRFAQGLALLGDAVPALQVQWQPFQLDPDADATPVPLREAYARKFGGAERTEQLLGQTQATARAEGLPMDFSRGQVRVTTLQAHRLLWLAGQHGVQDAVGEALFRAHFEHGRNLADPQVLAGAGIEGGLAADDIQAMLGSDLGLAEVQQGLQHAHAIGITSVPTFVIDGRWAIQGAQSPEAIAQALRQIAAERSEAGASDALDAEDGCGPDGCRV</sequence>
<dbReference type="GO" id="GO:0016491">
    <property type="term" value="F:oxidoreductase activity"/>
    <property type="evidence" value="ECO:0007669"/>
    <property type="project" value="InterPro"/>
</dbReference>